<accession>M7N7K6</accession>
<dbReference type="eggNOG" id="COG5276">
    <property type="taxonomic scope" value="Bacteria"/>
</dbReference>
<protein>
    <recommendedName>
        <fullName evidence="4">LVIVD repeat protein</fullName>
    </recommendedName>
</protein>
<dbReference type="EMBL" id="AODQ01000003">
    <property type="protein sequence ID" value="EMR04588.1"/>
    <property type="molecule type" value="Genomic_DNA"/>
</dbReference>
<evidence type="ECO:0008006" key="4">
    <source>
        <dbReference type="Google" id="ProtNLM"/>
    </source>
</evidence>
<dbReference type="OrthoDB" id="1521841at2"/>
<sequence>MFKKSFYTLLAAALLLNLSSCEDSAATAEVGIGAGIGGSMAQFTVYNGQLYLLQADKLHTYDLQDPATPAKSNSLTVGQDAETVFPYAGKLYIGTQSGMHILSLQNPRQPQYLSTYQHITSCDPVVVEGNYAYLTLRTESECRWGVDQLEILDISNPQNPQLIYQRVMHNPKGLAVNNGILYVSNGDRGLLVLDVSNPYNPVELKEYPDFNGWDVIYTWRSLMMVGSDGLVQYDPADPANLRQVSVIPVQPTL</sequence>
<evidence type="ECO:0000313" key="2">
    <source>
        <dbReference type="EMBL" id="EMR04588.1"/>
    </source>
</evidence>
<dbReference type="SUPFAM" id="SSF50998">
    <property type="entry name" value="Quinoprotein alcohol dehydrogenase-like"/>
    <property type="match status" value="1"/>
</dbReference>
<organism evidence="2 3">
    <name type="scientific">Cesiribacter andamanensis AMV16</name>
    <dbReference type="NCBI Taxonomy" id="1279009"/>
    <lineage>
        <taxon>Bacteria</taxon>
        <taxon>Pseudomonadati</taxon>
        <taxon>Bacteroidota</taxon>
        <taxon>Cytophagia</taxon>
        <taxon>Cytophagales</taxon>
        <taxon>Cesiribacteraceae</taxon>
        <taxon>Cesiribacter</taxon>
    </lineage>
</organism>
<dbReference type="Proteomes" id="UP000011910">
    <property type="component" value="Unassembled WGS sequence"/>
</dbReference>
<gene>
    <name evidence="2" type="ORF">ADICEAN_00190</name>
</gene>
<feature type="signal peptide" evidence="1">
    <location>
        <begin position="1"/>
        <end position="25"/>
    </location>
</feature>
<reference evidence="2 3" key="1">
    <citation type="journal article" date="2013" name="Genome Announc.">
        <title>Draft Genome Sequence of Cesiribacter andamanensis Strain AMV16T, Isolated from a Soil Sample from a Mud Volcano in the Andaman Islands, India.</title>
        <authorList>
            <person name="Shivaji S."/>
            <person name="Ara S."/>
            <person name="Begum Z."/>
            <person name="Srinivas T.N."/>
            <person name="Singh A."/>
            <person name="Kumar Pinnaka A."/>
        </authorList>
    </citation>
    <scope>NUCLEOTIDE SEQUENCE [LARGE SCALE GENOMIC DNA]</scope>
    <source>
        <strain evidence="2 3">AMV16</strain>
    </source>
</reference>
<dbReference type="RefSeq" id="WP_009193603.1">
    <property type="nucleotide sequence ID" value="NZ_AODQ01000003.1"/>
</dbReference>
<feature type="chain" id="PRO_5004081985" description="LVIVD repeat protein" evidence="1">
    <location>
        <begin position="26"/>
        <end position="253"/>
    </location>
</feature>
<keyword evidence="1" id="KW-0732">Signal</keyword>
<evidence type="ECO:0000313" key="3">
    <source>
        <dbReference type="Proteomes" id="UP000011910"/>
    </source>
</evidence>
<dbReference type="STRING" id="1279009.ADICEAN_00190"/>
<dbReference type="InterPro" id="IPR013211">
    <property type="entry name" value="LVIVD"/>
</dbReference>
<dbReference type="AlphaFoldDB" id="M7N7K6"/>
<name>M7N7K6_9BACT</name>
<dbReference type="Pfam" id="PF08309">
    <property type="entry name" value="LVIVD"/>
    <property type="match status" value="2"/>
</dbReference>
<dbReference type="InterPro" id="IPR011047">
    <property type="entry name" value="Quinoprotein_ADH-like_sf"/>
</dbReference>
<proteinExistence type="predicted"/>
<evidence type="ECO:0000256" key="1">
    <source>
        <dbReference type="SAM" id="SignalP"/>
    </source>
</evidence>
<comment type="caution">
    <text evidence="2">The sequence shown here is derived from an EMBL/GenBank/DDBJ whole genome shotgun (WGS) entry which is preliminary data.</text>
</comment>
<keyword evidence="3" id="KW-1185">Reference proteome</keyword>